<gene>
    <name evidence="2" type="ORF">DAPPUDRAFT_118643</name>
</gene>
<evidence type="ECO:0000313" key="2">
    <source>
        <dbReference type="EMBL" id="EFX63981.1"/>
    </source>
</evidence>
<name>E9HW97_DAPPU</name>
<dbReference type="KEGG" id="dpx:DAPPUDRAFT_118643"/>
<evidence type="ECO:0000313" key="3">
    <source>
        <dbReference type="Proteomes" id="UP000000305"/>
    </source>
</evidence>
<accession>E9HW97</accession>
<dbReference type="InParanoid" id="E9HW97"/>
<dbReference type="AlphaFoldDB" id="E9HW97"/>
<protein>
    <submittedName>
        <fullName evidence="2">Uncharacterized protein</fullName>
    </submittedName>
</protein>
<keyword evidence="3" id="KW-1185">Reference proteome</keyword>
<dbReference type="HOGENOM" id="CLU_1262684_0_0_1"/>
<feature type="compositionally biased region" description="Basic residues" evidence="1">
    <location>
        <begin position="11"/>
        <end position="24"/>
    </location>
</feature>
<proteinExistence type="predicted"/>
<feature type="compositionally biased region" description="Low complexity" evidence="1">
    <location>
        <begin position="1"/>
        <end position="10"/>
    </location>
</feature>
<evidence type="ECO:0000256" key="1">
    <source>
        <dbReference type="SAM" id="MobiDB-lite"/>
    </source>
</evidence>
<sequence length="219" mass="24841">MDKSSHTPSPSKKKKSQSIKNAKKQHLEFRSETANFCKLSHNVTTMRDINIDLNSKRDPRLHYAIHLQRLITNPLKPDGALARIHDIVNASNVSALEILSRGIVQGFLRYLTEEGEYRNDRLRLFLTEYLGYTPGNEATLLLAAQNMESLISKLGMAIEIMEKFPTCGAQSASVICLQSEMSSFSIELLLMLHSGTLKNLRRSLFFYKLNISNKKLLPF</sequence>
<feature type="region of interest" description="Disordered" evidence="1">
    <location>
        <begin position="1"/>
        <end position="24"/>
    </location>
</feature>
<dbReference type="Proteomes" id="UP000000305">
    <property type="component" value="Unassembled WGS sequence"/>
</dbReference>
<organism evidence="2 3">
    <name type="scientific">Daphnia pulex</name>
    <name type="common">Water flea</name>
    <dbReference type="NCBI Taxonomy" id="6669"/>
    <lineage>
        <taxon>Eukaryota</taxon>
        <taxon>Metazoa</taxon>
        <taxon>Ecdysozoa</taxon>
        <taxon>Arthropoda</taxon>
        <taxon>Crustacea</taxon>
        <taxon>Branchiopoda</taxon>
        <taxon>Diplostraca</taxon>
        <taxon>Cladocera</taxon>
        <taxon>Anomopoda</taxon>
        <taxon>Daphniidae</taxon>
        <taxon>Daphnia</taxon>
    </lineage>
</organism>
<dbReference type="EMBL" id="GL732906">
    <property type="protein sequence ID" value="EFX63981.1"/>
    <property type="molecule type" value="Genomic_DNA"/>
</dbReference>
<reference evidence="2 3" key="1">
    <citation type="journal article" date="2011" name="Science">
        <title>The ecoresponsive genome of Daphnia pulex.</title>
        <authorList>
            <person name="Colbourne J.K."/>
            <person name="Pfrender M.E."/>
            <person name="Gilbert D."/>
            <person name="Thomas W.K."/>
            <person name="Tucker A."/>
            <person name="Oakley T.H."/>
            <person name="Tokishita S."/>
            <person name="Aerts A."/>
            <person name="Arnold G.J."/>
            <person name="Basu M.K."/>
            <person name="Bauer D.J."/>
            <person name="Caceres C.E."/>
            <person name="Carmel L."/>
            <person name="Casola C."/>
            <person name="Choi J.H."/>
            <person name="Detter J.C."/>
            <person name="Dong Q."/>
            <person name="Dusheyko S."/>
            <person name="Eads B.D."/>
            <person name="Frohlich T."/>
            <person name="Geiler-Samerotte K.A."/>
            <person name="Gerlach D."/>
            <person name="Hatcher P."/>
            <person name="Jogdeo S."/>
            <person name="Krijgsveld J."/>
            <person name="Kriventseva E.V."/>
            <person name="Kultz D."/>
            <person name="Laforsch C."/>
            <person name="Lindquist E."/>
            <person name="Lopez J."/>
            <person name="Manak J.R."/>
            <person name="Muller J."/>
            <person name="Pangilinan J."/>
            <person name="Patwardhan R.P."/>
            <person name="Pitluck S."/>
            <person name="Pritham E.J."/>
            <person name="Rechtsteiner A."/>
            <person name="Rho M."/>
            <person name="Rogozin I.B."/>
            <person name="Sakarya O."/>
            <person name="Salamov A."/>
            <person name="Schaack S."/>
            <person name="Shapiro H."/>
            <person name="Shiga Y."/>
            <person name="Skalitzky C."/>
            <person name="Smith Z."/>
            <person name="Souvorov A."/>
            <person name="Sung W."/>
            <person name="Tang Z."/>
            <person name="Tsuchiya D."/>
            <person name="Tu H."/>
            <person name="Vos H."/>
            <person name="Wang M."/>
            <person name="Wolf Y.I."/>
            <person name="Yamagata H."/>
            <person name="Yamada T."/>
            <person name="Ye Y."/>
            <person name="Shaw J.R."/>
            <person name="Andrews J."/>
            <person name="Crease T.J."/>
            <person name="Tang H."/>
            <person name="Lucas S.M."/>
            <person name="Robertson H.M."/>
            <person name="Bork P."/>
            <person name="Koonin E.V."/>
            <person name="Zdobnov E.M."/>
            <person name="Grigoriev I.V."/>
            <person name="Lynch M."/>
            <person name="Boore J.L."/>
        </authorList>
    </citation>
    <scope>NUCLEOTIDE SEQUENCE [LARGE SCALE GENOMIC DNA]</scope>
</reference>